<protein>
    <recommendedName>
        <fullName evidence="2">HAMP domain-containing protein</fullName>
    </recommendedName>
</protein>
<gene>
    <name evidence="3" type="ORF">GF1_18370</name>
</gene>
<keyword evidence="1" id="KW-0812">Transmembrane</keyword>
<feature type="transmembrane region" description="Helical" evidence="1">
    <location>
        <begin position="7"/>
        <end position="29"/>
    </location>
</feature>
<feature type="transmembrane region" description="Helical" evidence="1">
    <location>
        <begin position="205"/>
        <end position="225"/>
    </location>
</feature>
<dbReference type="SMART" id="SM00304">
    <property type="entry name" value="HAMP"/>
    <property type="match status" value="1"/>
</dbReference>
<evidence type="ECO:0000259" key="2">
    <source>
        <dbReference type="PROSITE" id="PS50885"/>
    </source>
</evidence>
<dbReference type="Pfam" id="PF00672">
    <property type="entry name" value="HAMP"/>
    <property type="match status" value="1"/>
</dbReference>
<evidence type="ECO:0000256" key="1">
    <source>
        <dbReference type="SAM" id="Phobius"/>
    </source>
</evidence>
<dbReference type="EMBL" id="AP024233">
    <property type="protein sequence ID" value="BCO09461.1"/>
    <property type="molecule type" value="Genomic_DNA"/>
</dbReference>
<dbReference type="GO" id="GO:0007165">
    <property type="term" value="P:signal transduction"/>
    <property type="evidence" value="ECO:0007669"/>
    <property type="project" value="InterPro"/>
</dbReference>
<dbReference type="GO" id="GO:0016020">
    <property type="term" value="C:membrane"/>
    <property type="evidence" value="ECO:0007669"/>
    <property type="project" value="InterPro"/>
</dbReference>
<dbReference type="SUPFAM" id="SSF158472">
    <property type="entry name" value="HAMP domain-like"/>
    <property type="match status" value="1"/>
</dbReference>
<sequence length="300" mass="33135">MLNNLRFVYKLLASFSVVILILIGVGFIGHNGIGKISASIGEINRTTPLMTAATEMQLSVSQDMTMIMEMLAAERPEQLQKAWQQHQELVSRFDTFARAILNGAQTPEGIIYPTRDKELQTIVRQAQEMHDTAFQPLIDQIHQMVTMRLSGREMDNAKLSRIDDRADGVGTRMLELLGGIEEKVHENINRAQASALKAASVSDRLILIAILLGVAVAFVFSLIMARSITGMVLKTVDFAKTLASGDFSGRLDIDQKDEIGQLAMALNEMASQLQKMFADIQRGQIPCSSPRRSSTGSRSR</sequence>
<evidence type="ECO:0000313" key="4">
    <source>
        <dbReference type="Proteomes" id="UP001063350"/>
    </source>
</evidence>
<dbReference type="AlphaFoldDB" id="A0A915XLA9"/>
<dbReference type="CDD" id="cd06225">
    <property type="entry name" value="HAMP"/>
    <property type="match status" value="1"/>
</dbReference>
<dbReference type="PANTHER" id="PTHR32089">
    <property type="entry name" value="METHYL-ACCEPTING CHEMOTAXIS PROTEIN MCPB"/>
    <property type="match status" value="1"/>
</dbReference>
<keyword evidence="4" id="KW-1185">Reference proteome</keyword>
<keyword evidence="1" id="KW-0472">Membrane</keyword>
<dbReference type="PROSITE" id="PS50885">
    <property type="entry name" value="HAMP"/>
    <property type="match status" value="1"/>
</dbReference>
<evidence type="ECO:0000313" key="3">
    <source>
        <dbReference type="EMBL" id="BCO09461.1"/>
    </source>
</evidence>
<accession>A0A915XLA9</accession>
<name>A0A915XLA9_9BACT</name>
<organism evidence="3 4">
    <name type="scientific">Desulfolithobacter dissulfuricans</name>
    <dbReference type="NCBI Taxonomy" id="2795293"/>
    <lineage>
        <taxon>Bacteria</taxon>
        <taxon>Pseudomonadati</taxon>
        <taxon>Thermodesulfobacteriota</taxon>
        <taxon>Desulfobulbia</taxon>
        <taxon>Desulfobulbales</taxon>
        <taxon>Desulfobulbaceae</taxon>
        <taxon>Desulfolithobacter</taxon>
    </lineage>
</organism>
<dbReference type="RefSeq" id="WP_267926205.1">
    <property type="nucleotide sequence ID" value="NZ_AP024233.1"/>
</dbReference>
<proteinExistence type="predicted"/>
<keyword evidence="1" id="KW-1133">Transmembrane helix</keyword>
<dbReference type="KEGG" id="ddu:GF1_18370"/>
<dbReference type="Gene3D" id="6.10.340.10">
    <property type="match status" value="1"/>
</dbReference>
<dbReference type="InterPro" id="IPR003660">
    <property type="entry name" value="HAMP_dom"/>
</dbReference>
<dbReference type="Proteomes" id="UP001063350">
    <property type="component" value="Chromosome"/>
</dbReference>
<feature type="domain" description="HAMP" evidence="2">
    <location>
        <begin position="226"/>
        <end position="278"/>
    </location>
</feature>
<dbReference type="PANTHER" id="PTHR32089:SF112">
    <property type="entry name" value="LYSOZYME-LIKE PROTEIN-RELATED"/>
    <property type="match status" value="1"/>
</dbReference>
<reference evidence="3" key="1">
    <citation type="submission" date="2020-12" db="EMBL/GenBank/DDBJ databases">
        <title>Desulfobium dissulfuricans gen. nov., sp. nov., a novel mesophilic, sulfate-reducing bacterium isolated from a deep-sea hydrothermal vent.</title>
        <authorList>
            <person name="Hashimoto Y."/>
            <person name="Tame A."/>
            <person name="Sawayama S."/>
            <person name="Miyazaki J."/>
            <person name="Takai K."/>
            <person name="Nakagawa S."/>
        </authorList>
    </citation>
    <scope>NUCLEOTIDE SEQUENCE</scope>
    <source>
        <strain evidence="3">GF1</strain>
    </source>
</reference>